<accession>A4AAS4</accession>
<dbReference type="Proteomes" id="UP000019205">
    <property type="component" value="Chromosome"/>
</dbReference>
<dbReference type="GO" id="GO:0015628">
    <property type="term" value="P:protein secretion by the type II secretion system"/>
    <property type="evidence" value="ECO:0007669"/>
    <property type="project" value="TreeGrafter"/>
</dbReference>
<dbReference type="InterPro" id="IPR003583">
    <property type="entry name" value="Hlx-hairpin-Hlx_DNA-bd_motif"/>
</dbReference>
<dbReference type="eggNOG" id="COG1555">
    <property type="taxonomic scope" value="Bacteria"/>
</dbReference>
<protein>
    <submittedName>
        <fullName evidence="2">Competence protein ComEA helix-hairpin-helix repeat protein region</fullName>
    </submittedName>
</protein>
<dbReference type="InterPro" id="IPR004509">
    <property type="entry name" value="Competence_ComEA_HhH"/>
</dbReference>
<evidence type="ECO:0000313" key="2">
    <source>
        <dbReference type="EMBL" id="EAQ96796.2"/>
    </source>
</evidence>
<feature type="domain" description="Helix-hairpin-helix DNA-binding motif class 1" evidence="1">
    <location>
        <begin position="110"/>
        <end position="129"/>
    </location>
</feature>
<dbReference type="PANTHER" id="PTHR21180">
    <property type="entry name" value="ENDONUCLEASE/EXONUCLEASE/PHOSPHATASE FAMILY DOMAIN-CONTAINING PROTEIN 1"/>
    <property type="match status" value="1"/>
</dbReference>
<dbReference type="GO" id="GO:0006281">
    <property type="term" value="P:DNA repair"/>
    <property type="evidence" value="ECO:0007669"/>
    <property type="project" value="InterPro"/>
</dbReference>
<dbReference type="InterPro" id="IPR051675">
    <property type="entry name" value="Endo/Exo/Phosphatase_dom_1"/>
</dbReference>
<dbReference type="Pfam" id="PF12836">
    <property type="entry name" value="HHH_3"/>
    <property type="match status" value="1"/>
</dbReference>
<dbReference type="SMART" id="SM00278">
    <property type="entry name" value="HhH1"/>
    <property type="match status" value="2"/>
</dbReference>
<reference evidence="2 3" key="1">
    <citation type="journal article" date="2007" name="Proc. Natl. Acad. Sci. U.S.A.">
        <title>Characterization of a marine gammaproteobacterium capable of aerobic anoxygenic photosynthesis.</title>
        <authorList>
            <person name="Fuchs B.M."/>
            <person name="Spring S."/>
            <person name="Teeling H."/>
            <person name="Quast C."/>
            <person name="Wulf J."/>
            <person name="Schattenhofer M."/>
            <person name="Yan S."/>
            <person name="Ferriera S."/>
            <person name="Johnson J."/>
            <person name="Glockner F.O."/>
            <person name="Amann R."/>
        </authorList>
    </citation>
    <scope>NUCLEOTIDE SEQUENCE [LARGE SCALE GENOMIC DNA]</scope>
    <source>
        <strain evidence="2">KT71</strain>
    </source>
</reference>
<dbReference type="RefSeq" id="WP_023660125.1">
    <property type="nucleotide sequence ID" value="NZ_CM002299.1"/>
</dbReference>
<dbReference type="GO" id="GO:0003677">
    <property type="term" value="F:DNA binding"/>
    <property type="evidence" value="ECO:0007669"/>
    <property type="project" value="InterPro"/>
</dbReference>
<dbReference type="HOGENOM" id="CLU_052011_3_1_6"/>
<dbReference type="SUPFAM" id="SSF47781">
    <property type="entry name" value="RuvA domain 2-like"/>
    <property type="match status" value="1"/>
</dbReference>
<dbReference type="PANTHER" id="PTHR21180:SF32">
    <property type="entry name" value="ENDONUCLEASE_EXONUCLEASE_PHOSPHATASE FAMILY DOMAIN-CONTAINING PROTEIN 1"/>
    <property type="match status" value="1"/>
</dbReference>
<keyword evidence="3" id="KW-1185">Reference proteome</keyword>
<dbReference type="GO" id="GO:0015627">
    <property type="term" value="C:type II protein secretion system complex"/>
    <property type="evidence" value="ECO:0007669"/>
    <property type="project" value="TreeGrafter"/>
</dbReference>
<evidence type="ECO:0000259" key="1">
    <source>
        <dbReference type="SMART" id="SM00278"/>
    </source>
</evidence>
<feature type="domain" description="Helix-hairpin-helix DNA-binding motif class 1" evidence="1">
    <location>
        <begin position="140"/>
        <end position="159"/>
    </location>
</feature>
<reference evidence="2 3" key="2">
    <citation type="journal article" date="2009" name="PLoS ONE">
        <title>The photosynthetic apparatus and its regulation in the aerobic gammaproteobacterium Congregibacter litoralis gen. nov., sp. nov.</title>
        <authorList>
            <person name="Spring S."/>
            <person name="Lunsdorf H."/>
            <person name="Fuchs B.M."/>
            <person name="Tindall B.J."/>
        </authorList>
    </citation>
    <scope>NUCLEOTIDE SEQUENCE [LARGE SCALE GENOMIC DNA]</scope>
    <source>
        <strain evidence="2">KT71</strain>
    </source>
</reference>
<gene>
    <name evidence="2" type="ORF">KT71_10864</name>
</gene>
<proteinExistence type="predicted"/>
<dbReference type="Gene3D" id="1.10.150.280">
    <property type="entry name" value="AF1531-like domain"/>
    <property type="match status" value="1"/>
</dbReference>
<name>A4AAS4_9GAMM</name>
<dbReference type="NCBIfam" id="TIGR00426">
    <property type="entry name" value="competence protein ComEA helix-hairpin-helix repeat region"/>
    <property type="match status" value="1"/>
</dbReference>
<sequence length="163" mass="17624">MKETHTHRLPFFAVLPERAQERAQDRAISTTAIGFNNGQGPFKRCPGRSRSLPLLAVAAFAAQLCLPVAPAQAQVQVQGEAMRVAEAVVVEQKLEEQSAVVNINSATALELAEGLTGIGGSKAEAIVRYREEFGPFESIDELSEVTGIGAATVERNRQRLRLQ</sequence>
<organism evidence="2 3">
    <name type="scientific">Congregibacter litoralis KT71</name>
    <dbReference type="NCBI Taxonomy" id="314285"/>
    <lineage>
        <taxon>Bacteria</taxon>
        <taxon>Pseudomonadati</taxon>
        <taxon>Pseudomonadota</taxon>
        <taxon>Gammaproteobacteria</taxon>
        <taxon>Cellvibrionales</taxon>
        <taxon>Halieaceae</taxon>
        <taxon>Congregibacter</taxon>
    </lineage>
</organism>
<dbReference type="AlphaFoldDB" id="A4AAS4"/>
<evidence type="ECO:0000313" key="3">
    <source>
        <dbReference type="Proteomes" id="UP000019205"/>
    </source>
</evidence>
<dbReference type="STRING" id="314285.KT71_10864"/>
<comment type="caution">
    <text evidence="2">The sequence shown here is derived from an EMBL/GenBank/DDBJ whole genome shotgun (WGS) entry which is preliminary data.</text>
</comment>
<dbReference type="EMBL" id="AAOA02000003">
    <property type="protein sequence ID" value="EAQ96796.2"/>
    <property type="molecule type" value="Genomic_DNA"/>
</dbReference>
<dbReference type="InterPro" id="IPR010994">
    <property type="entry name" value="RuvA_2-like"/>
</dbReference>